<evidence type="ECO:0000256" key="9">
    <source>
        <dbReference type="ARBA" id="ARBA00023157"/>
    </source>
</evidence>
<evidence type="ECO:0000256" key="8">
    <source>
        <dbReference type="ARBA" id="ARBA00023136"/>
    </source>
</evidence>
<keyword evidence="8" id="KW-0472">Membrane</keyword>
<feature type="region of interest" description="Disordered" evidence="11">
    <location>
        <begin position="1051"/>
        <end position="1096"/>
    </location>
</feature>
<keyword evidence="2" id="KW-1003">Cell membrane</keyword>
<keyword evidence="13" id="KW-0675">Receptor</keyword>
<evidence type="ECO:0000313" key="14">
    <source>
        <dbReference type="Proteomes" id="UP000728185"/>
    </source>
</evidence>
<feature type="domain" description="F5/8 type C" evidence="12">
    <location>
        <begin position="1"/>
        <end position="91"/>
    </location>
</feature>
<evidence type="ECO:0000256" key="11">
    <source>
        <dbReference type="SAM" id="MobiDB-lite"/>
    </source>
</evidence>
<sequence length="1108" mass="118016">MIGAIFTAGRGDGNVKEFMPNFVLKYQREDNGPWYEHVKRDGTRVLRANSDPRNLARATLDSMVIARRIRIYPYSRDGKHQVCLRFALFGCKFPDGVVSYSMPQGGDRSYSTSSVPLSNPIGSFSANFRDLSYDGQQVGTDGHLTDGMGQLMDNVAYLGNVTTALTMYPSQPGFHFVGWHQPGQTDVPIVFKFDTARTFTWVRLFTFDSIPLRARLFSRVLVAFSMDGQAYNHSIEVFTGRAQLYDPRTAPFARARRAGEVVDGLGKQKRATISSVHSSKDHLLYVDQDWDAVAKQIANEIPTDPTNTGSGSLTQFEKSIGDLSVSGADSVETINRPLSVAASVAGVGGMPQLSGLMDVPGVFSVGGGGNGAHEATKLLSCPPYSGMAASSTPGSGQNVPLPNGLHPSAHLTHDPSPVTNGPVNHGLGYPGRTQGTGVILTCSPSSSCSSHTSVVDPMTGVGCALTAVSSMASPIQQQQHQQPPLTSTNVYAGTDVSCMKCYYFPSCICPIGMRLAGGSTRTHVPTGYFPAFIALPTNNPAGGFVLKPVHCSPTGPLSPTQIGTPDTGSLYTSIRQGATQTPLVKSSATSTRHSESEVNSPKSSRAKVSLTEGDESHNGSNNVCDVGVAENDKVSSHDEDRDDYVADAHGDMPPAVMDPRSVKRKMDRIPIATTAEYVNEGTVLEARQRNERPDIATTFGLDMSEVNPRYSGDGQTLPEELAESHTSVAHLGPSSGSSVIRPSWRKRHSGFSLPDGAESQSYANALLLSSGLHREGITIHILQRTSSGYILQPCGPEYASASLFGFTPPPSDTTTACSSAPPTCTESMPATHFRPTAPNYTISFARPSPALISSPGAVYAGPASLPVAATTLRRVPTGQHTTTSPNTASHLFQPTQTAGVLFLPHSVLSSSCAEDAAAVGLYQTTVNGIPATDYGASYNIYQPIRSGPTDELMQQRVDGQRTIQDNWMFPAHTEDVASCVGPIPPGSSGHFHQGPIQLVATSGVMDFSRQQNSNISQQNYHPPPFIFPSVPPLSGRSVMDVTIRNGTSLIDQQQQQQQPFVRGSPVGANASGVMNVNDPSGTYFPQNSEASNQDGASSSRLSIYSVCI</sequence>
<evidence type="ECO:0000256" key="3">
    <source>
        <dbReference type="ARBA" id="ARBA00022692"/>
    </source>
</evidence>
<evidence type="ECO:0000259" key="12">
    <source>
        <dbReference type="PROSITE" id="PS50022"/>
    </source>
</evidence>
<evidence type="ECO:0000256" key="4">
    <source>
        <dbReference type="ARBA" id="ARBA00022729"/>
    </source>
</evidence>
<dbReference type="InterPro" id="IPR008979">
    <property type="entry name" value="Galactose-bd-like_sf"/>
</dbReference>
<evidence type="ECO:0000256" key="6">
    <source>
        <dbReference type="ARBA" id="ARBA00022840"/>
    </source>
</evidence>
<dbReference type="InterPro" id="IPR000421">
    <property type="entry name" value="FA58C"/>
</dbReference>
<dbReference type="Gene3D" id="2.60.120.1190">
    <property type="match status" value="1"/>
</dbReference>
<keyword evidence="14" id="KW-1185">Reference proteome</keyword>
<feature type="region of interest" description="Disordered" evidence="11">
    <location>
        <begin position="578"/>
        <end position="658"/>
    </location>
</feature>
<dbReference type="Gene3D" id="2.60.120.260">
    <property type="entry name" value="Galactose-binding domain-like"/>
    <property type="match status" value="1"/>
</dbReference>
<keyword evidence="9" id="KW-1015">Disulfide bond</keyword>
<dbReference type="GO" id="GO:0005524">
    <property type="term" value="F:ATP binding"/>
    <property type="evidence" value="ECO:0007669"/>
    <property type="project" value="UniProtKB-KW"/>
</dbReference>
<feature type="compositionally biased region" description="Polar residues" evidence="11">
    <location>
        <begin position="578"/>
        <end position="603"/>
    </location>
</feature>
<dbReference type="Proteomes" id="UP000728185">
    <property type="component" value="Unassembled WGS sequence"/>
</dbReference>
<dbReference type="AlphaFoldDB" id="A0A8E0VDW8"/>
<feature type="compositionally biased region" description="Polar residues" evidence="11">
    <location>
        <begin position="1072"/>
        <end position="1096"/>
    </location>
</feature>
<accession>A0A8E0VDW8</accession>
<dbReference type="GO" id="GO:0005886">
    <property type="term" value="C:plasma membrane"/>
    <property type="evidence" value="ECO:0007669"/>
    <property type="project" value="UniProtKB-SubCell"/>
</dbReference>
<keyword evidence="4" id="KW-0732">Signal</keyword>
<evidence type="ECO:0000256" key="7">
    <source>
        <dbReference type="ARBA" id="ARBA00022989"/>
    </source>
</evidence>
<dbReference type="InterPro" id="IPR048525">
    <property type="entry name" value="DDR1-2_DS-like"/>
</dbReference>
<dbReference type="EMBL" id="LUCM01009075">
    <property type="protein sequence ID" value="KAA0187510.1"/>
    <property type="molecule type" value="Genomic_DNA"/>
</dbReference>
<evidence type="ECO:0000256" key="10">
    <source>
        <dbReference type="ARBA" id="ARBA00023180"/>
    </source>
</evidence>
<dbReference type="OrthoDB" id="6071166at2759"/>
<evidence type="ECO:0000256" key="2">
    <source>
        <dbReference type="ARBA" id="ARBA00022475"/>
    </source>
</evidence>
<name>A0A8E0VDW8_9TREM</name>
<evidence type="ECO:0000256" key="5">
    <source>
        <dbReference type="ARBA" id="ARBA00022741"/>
    </source>
</evidence>
<keyword evidence="7" id="KW-1133">Transmembrane helix</keyword>
<protein>
    <submittedName>
        <fullName evidence="13">Discoidin domain containing receptor 2</fullName>
    </submittedName>
</protein>
<proteinExistence type="predicted"/>
<comment type="subcellular location">
    <subcellularLocation>
        <location evidence="1">Cell membrane</location>
        <topology evidence="1">Single-pass type I membrane protein</topology>
    </subcellularLocation>
</comment>
<keyword evidence="5" id="KW-0547">Nucleotide-binding</keyword>
<feature type="compositionally biased region" description="Basic and acidic residues" evidence="11">
    <location>
        <begin position="630"/>
        <end position="650"/>
    </location>
</feature>
<keyword evidence="10" id="KW-0325">Glycoprotein</keyword>
<keyword evidence="3" id="KW-0812">Transmembrane</keyword>
<evidence type="ECO:0000313" key="13">
    <source>
        <dbReference type="EMBL" id="KAA0187510.1"/>
    </source>
</evidence>
<organism evidence="13 14">
    <name type="scientific">Fasciolopsis buskii</name>
    <dbReference type="NCBI Taxonomy" id="27845"/>
    <lineage>
        <taxon>Eukaryota</taxon>
        <taxon>Metazoa</taxon>
        <taxon>Spiralia</taxon>
        <taxon>Lophotrochozoa</taxon>
        <taxon>Platyhelminthes</taxon>
        <taxon>Trematoda</taxon>
        <taxon>Digenea</taxon>
        <taxon>Plagiorchiida</taxon>
        <taxon>Echinostomata</taxon>
        <taxon>Echinostomatoidea</taxon>
        <taxon>Fasciolidae</taxon>
        <taxon>Fasciolopsis</taxon>
    </lineage>
</organism>
<dbReference type="SUPFAM" id="SSF49785">
    <property type="entry name" value="Galactose-binding domain-like"/>
    <property type="match status" value="1"/>
</dbReference>
<dbReference type="Pfam" id="PF21114">
    <property type="entry name" value="DDR1-2_DS-like"/>
    <property type="match status" value="1"/>
</dbReference>
<evidence type="ECO:0000256" key="1">
    <source>
        <dbReference type="ARBA" id="ARBA00004251"/>
    </source>
</evidence>
<gene>
    <name evidence="13" type="ORF">FBUS_06417</name>
</gene>
<comment type="caution">
    <text evidence="13">The sequence shown here is derived from an EMBL/GenBank/DDBJ whole genome shotgun (WGS) entry which is preliminary data.</text>
</comment>
<reference evidence="13" key="1">
    <citation type="submission" date="2019-05" db="EMBL/GenBank/DDBJ databases">
        <title>Annotation for the trematode Fasciolopsis buski.</title>
        <authorList>
            <person name="Choi Y.-J."/>
        </authorList>
    </citation>
    <scope>NUCLEOTIDE SEQUENCE</scope>
    <source>
        <strain evidence="13">HT</strain>
        <tissue evidence="13">Whole worm</tissue>
    </source>
</reference>
<keyword evidence="6" id="KW-0067">ATP-binding</keyword>
<dbReference type="PROSITE" id="PS50022">
    <property type="entry name" value="FA58C_3"/>
    <property type="match status" value="1"/>
</dbReference>